<evidence type="ECO:0000313" key="2">
    <source>
        <dbReference type="Proteomes" id="UP000305906"/>
    </source>
</evidence>
<dbReference type="Proteomes" id="UP000305906">
    <property type="component" value="Unassembled WGS sequence"/>
</dbReference>
<name>A0A5R9FQG0_9ACTN</name>
<sequence>MCVLLRHNALSWWKFTSGPSHADPKLGWDPAVATRVEGARGRMKRLVQRGWLVQERPGWFMLPAPGPAAAAT</sequence>
<reference evidence="1 2" key="1">
    <citation type="submission" date="2019-05" db="EMBL/GenBank/DDBJ databases">
        <title>Streptomyces sp. NEAU-C151, a novel actinomycete isolated from soil.</title>
        <authorList>
            <person name="Han L."/>
            <person name="Jiang H."/>
        </authorList>
    </citation>
    <scope>NUCLEOTIDE SEQUENCE [LARGE SCALE GENOMIC DNA]</scope>
    <source>
        <strain evidence="1 2">NEAU-C151</strain>
    </source>
</reference>
<keyword evidence="2" id="KW-1185">Reference proteome</keyword>
<accession>A0A5R9FQG0</accession>
<dbReference type="AlphaFoldDB" id="A0A5R9FQG0"/>
<protein>
    <submittedName>
        <fullName evidence="1">Uncharacterized protein</fullName>
    </submittedName>
</protein>
<proteinExistence type="predicted"/>
<evidence type="ECO:0000313" key="1">
    <source>
        <dbReference type="EMBL" id="TLS44376.1"/>
    </source>
</evidence>
<dbReference type="EMBL" id="VBZC01000021">
    <property type="protein sequence ID" value="TLS44376.1"/>
    <property type="molecule type" value="Genomic_DNA"/>
</dbReference>
<gene>
    <name evidence="1" type="ORF">FE633_20335</name>
</gene>
<organism evidence="1 2">
    <name type="scientific">Streptomyces montanus</name>
    <dbReference type="NCBI Taxonomy" id="2580423"/>
    <lineage>
        <taxon>Bacteria</taxon>
        <taxon>Bacillati</taxon>
        <taxon>Actinomycetota</taxon>
        <taxon>Actinomycetes</taxon>
        <taxon>Kitasatosporales</taxon>
        <taxon>Streptomycetaceae</taxon>
        <taxon>Streptomyces</taxon>
    </lineage>
</organism>
<comment type="caution">
    <text evidence="1">The sequence shown here is derived from an EMBL/GenBank/DDBJ whole genome shotgun (WGS) entry which is preliminary data.</text>
</comment>